<evidence type="ECO:0000259" key="2">
    <source>
        <dbReference type="Pfam" id="PF01551"/>
    </source>
</evidence>
<proteinExistence type="predicted"/>
<evidence type="ECO:0000256" key="1">
    <source>
        <dbReference type="SAM" id="Phobius"/>
    </source>
</evidence>
<dbReference type="InterPro" id="IPR016047">
    <property type="entry name" value="M23ase_b-sheet_dom"/>
</dbReference>
<dbReference type="Pfam" id="PF01551">
    <property type="entry name" value="Peptidase_M23"/>
    <property type="match status" value="1"/>
</dbReference>
<dbReference type="SUPFAM" id="SSF51261">
    <property type="entry name" value="Duplicated hybrid motif"/>
    <property type="match status" value="1"/>
</dbReference>
<feature type="domain" description="M23ase beta-sheet core" evidence="2">
    <location>
        <begin position="254"/>
        <end position="361"/>
    </location>
</feature>
<dbReference type="Proteomes" id="UP001499978">
    <property type="component" value="Unassembled WGS sequence"/>
</dbReference>
<dbReference type="EMBL" id="BAAARY010000005">
    <property type="protein sequence ID" value="GAA2518901.1"/>
    <property type="molecule type" value="Genomic_DNA"/>
</dbReference>
<protein>
    <recommendedName>
        <fullName evidence="2">M23ase beta-sheet core domain-containing protein</fullName>
    </recommendedName>
</protein>
<sequence>MSPRRRGRLHPGVIALAVGAVITLLCCAGMLGAAFLTDVGGISGAGPASQSGIGGGIGCGERFVVPAGGGRGPVRGSVRGLGQAQMANASAIIGVGAAMKVPPRGWVVAIATAMQESRLTNLGHLGRRNDHDSIGLFQQRPSMGWGSPAQLRDPAYTARKFFDKLKAVEGWQSMSLTDAAQRVQRSAYPDAYAKHEPLATDVVNALADGAARAAGQLVSGELRCAEVGQITASGWASPAKALMGSGYRTAQRPGHHGVDMIARRGTPVRTAAGGVVTHIECDNQSRPSYWCDRDGSPQTPGCGWYIEVTHADNVITRYCHLLRRPTAREGQRVPAGYQIGVVGTSGNSSGPHLHFEVHLRGDRGSGGTVDPVGFLRARGVRVEFLR</sequence>
<evidence type="ECO:0000313" key="4">
    <source>
        <dbReference type="Proteomes" id="UP001499978"/>
    </source>
</evidence>
<dbReference type="PANTHER" id="PTHR21666">
    <property type="entry name" value="PEPTIDASE-RELATED"/>
    <property type="match status" value="1"/>
</dbReference>
<keyword evidence="1" id="KW-0812">Transmembrane</keyword>
<keyword evidence="4" id="KW-1185">Reference proteome</keyword>
<dbReference type="InterPro" id="IPR011055">
    <property type="entry name" value="Dup_hybrid_motif"/>
</dbReference>
<gene>
    <name evidence="3" type="ORF">GCM10010201_14940</name>
</gene>
<dbReference type="Gene3D" id="2.70.70.10">
    <property type="entry name" value="Glucose Permease (Domain IIA)"/>
    <property type="match status" value="1"/>
</dbReference>
<keyword evidence="1" id="KW-0472">Membrane</keyword>
<dbReference type="CDD" id="cd12797">
    <property type="entry name" value="M23_peptidase"/>
    <property type="match status" value="1"/>
</dbReference>
<organism evidence="3 4">
    <name type="scientific">Pilimelia columellifera subsp. columellifera</name>
    <dbReference type="NCBI Taxonomy" id="706583"/>
    <lineage>
        <taxon>Bacteria</taxon>
        <taxon>Bacillati</taxon>
        <taxon>Actinomycetota</taxon>
        <taxon>Actinomycetes</taxon>
        <taxon>Micromonosporales</taxon>
        <taxon>Micromonosporaceae</taxon>
        <taxon>Pilimelia</taxon>
    </lineage>
</organism>
<comment type="caution">
    <text evidence="3">The sequence shown here is derived from an EMBL/GenBank/DDBJ whole genome shotgun (WGS) entry which is preliminary data.</text>
</comment>
<keyword evidence="1" id="KW-1133">Transmembrane helix</keyword>
<accession>A0ABP6AMP3</accession>
<name>A0ABP6AMP3_9ACTN</name>
<dbReference type="InterPro" id="IPR050570">
    <property type="entry name" value="Cell_wall_metabolism_enzyme"/>
</dbReference>
<feature type="transmembrane region" description="Helical" evidence="1">
    <location>
        <begin position="12"/>
        <end position="36"/>
    </location>
</feature>
<dbReference type="PANTHER" id="PTHR21666:SF270">
    <property type="entry name" value="MUREIN HYDROLASE ACTIVATOR ENVC"/>
    <property type="match status" value="1"/>
</dbReference>
<reference evidence="4" key="1">
    <citation type="journal article" date="2019" name="Int. J. Syst. Evol. Microbiol.">
        <title>The Global Catalogue of Microorganisms (GCM) 10K type strain sequencing project: providing services to taxonomists for standard genome sequencing and annotation.</title>
        <authorList>
            <consortium name="The Broad Institute Genomics Platform"/>
            <consortium name="The Broad Institute Genome Sequencing Center for Infectious Disease"/>
            <person name="Wu L."/>
            <person name="Ma J."/>
        </authorList>
    </citation>
    <scope>NUCLEOTIDE SEQUENCE [LARGE SCALE GENOMIC DNA]</scope>
    <source>
        <strain evidence="4">JCM 3367</strain>
    </source>
</reference>
<evidence type="ECO:0000313" key="3">
    <source>
        <dbReference type="EMBL" id="GAA2518901.1"/>
    </source>
</evidence>